<dbReference type="GO" id="GO:0006777">
    <property type="term" value="P:Mo-molybdopterin cofactor biosynthetic process"/>
    <property type="evidence" value="ECO:0007669"/>
    <property type="project" value="UniProtKB-UniRule"/>
</dbReference>
<dbReference type="Gene3D" id="3.10.20.10">
    <property type="match status" value="1"/>
</dbReference>
<evidence type="ECO:0000256" key="1">
    <source>
        <dbReference type="ARBA" id="ARBA00022490"/>
    </source>
</evidence>
<dbReference type="STRING" id="235279.HH_0225"/>
<dbReference type="NCBIfam" id="NF001943">
    <property type="entry name" value="PRK00724.1-2"/>
    <property type="match status" value="1"/>
</dbReference>
<dbReference type="RefSeq" id="WP_011115069.1">
    <property type="nucleotide sequence ID" value="NC_004917.1"/>
</dbReference>
<dbReference type="GO" id="GO:0005737">
    <property type="term" value="C:cytoplasm"/>
    <property type="evidence" value="ECO:0007669"/>
    <property type="project" value="UniProtKB-SubCell"/>
</dbReference>
<name>Q7VJL8_HELHP</name>
<protein>
    <recommendedName>
        <fullName evidence="3">Sulfur carrier protein FdhD</fullName>
    </recommendedName>
</protein>
<feature type="active site" description="Cysteine persulfide intermediate" evidence="3">
    <location>
        <position position="107"/>
    </location>
</feature>
<dbReference type="Proteomes" id="UP000002495">
    <property type="component" value="Chromosome"/>
</dbReference>
<comment type="similarity">
    <text evidence="3">Belongs to the FdhD family.</text>
</comment>
<organism evidence="4 5">
    <name type="scientific">Helicobacter hepaticus (strain ATCC 51449 / 3B1)</name>
    <dbReference type="NCBI Taxonomy" id="235279"/>
    <lineage>
        <taxon>Bacteria</taxon>
        <taxon>Pseudomonadati</taxon>
        <taxon>Campylobacterota</taxon>
        <taxon>Epsilonproteobacteria</taxon>
        <taxon>Campylobacterales</taxon>
        <taxon>Helicobacteraceae</taxon>
        <taxon>Helicobacter</taxon>
    </lineage>
</organism>
<dbReference type="OrthoDB" id="3197277at2"/>
<dbReference type="AlphaFoldDB" id="Q7VJL8"/>
<dbReference type="SUPFAM" id="SSF53927">
    <property type="entry name" value="Cytidine deaminase-like"/>
    <property type="match status" value="1"/>
</dbReference>
<dbReference type="PIRSF" id="PIRSF015626">
    <property type="entry name" value="FdhD"/>
    <property type="match status" value="1"/>
</dbReference>
<comment type="function">
    <text evidence="3">Required for formate dehydrogenase (FDH) activity. Acts as a sulfur carrier protein that transfers sulfur from IscS to the molybdenum cofactor prior to its insertion into FDH.</text>
</comment>
<dbReference type="GO" id="GO:0097163">
    <property type="term" value="F:sulfur carrier activity"/>
    <property type="evidence" value="ECO:0007669"/>
    <property type="project" value="UniProtKB-UniRule"/>
</dbReference>
<keyword evidence="5" id="KW-1185">Reference proteome</keyword>
<dbReference type="KEGG" id="hhe:HH_0225"/>
<keyword evidence="2 3" id="KW-0501">Molybdenum cofactor biosynthesis</keyword>
<dbReference type="Gene3D" id="3.40.140.10">
    <property type="entry name" value="Cytidine Deaminase, domain 2"/>
    <property type="match status" value="1"/>
</dbReference>
<dbReference type="InterPro" id="IPR003786">
    <property type="entry name" value="FdhD"/>
</dbReference>
<dbReference type="EMBL" id="AE017125">
    <property type="protein sequence ID" value="AAP76822.1"/>
    <property type="molecule type" value="Genomic_DNA"/>
</dbReference>
<keyword evidence="1 3" id="KW-0963">Cytoplasm</keyword>
<dbReference type="NCBIfam" id="TIGR00129">
    <property type="entry name" value="fdhD_narQ"/>
    <property type="match status" value="1"/>
</dbReference>
<evidence type="ECO:0000256" key="2">
    <source>
        <dbReference type="ARBA" id="ARBA00023150"/>
    </source>
</evidence>
<evidence type="ECO:0000256" key="3">
    <source>
        <dbReference type="HAMAP-Rule" id="MF_00187"/>
    </source>
</evidence>
<dbReference type="HAMAP" id="MF_00187">
    <property type="entry name" value="FdhD"/>
    <property type="match status" value="1"/>
</dbReference>
<comment type="caution">
    <text evidence="3">Lacks conserved residue(s) required for the propagation of feature annotation.</text>
</comment>
<dbReference type="PANTHER" id="PTHR30592">
    <property type="entry name" value="FORMATE DEHYDROGENASE"/>
    <property type="match status" value="1"/>
</dbReference>
<proteinExistence type="inferred from homology"/>
<dbReference type="Pfam" id="PF02634">
    <property type="entry name" value="FdhD-NarQ"/>
    <property type="match status" value="1"/>
</dbReference>
<reference evidence="4 5" key="1">
    <citation type="journal article" date="2003" name="Proc. Natl. Acad. Sci. U.S.A.">
        <title>The complete genome sequence of the carcinogenic bacterium Helicobacter hepaticus.</title>
        <authorList>
            <person name="Suerbaum S."/>
            <person name="Josenhans C."/>
            <person name="Sterzenbach T."/>
            <person name="Drescher B."/>
            <person name="Brandt P."/>
            <person name="Bell M."/>
            <person name="Droege M."/>
            <person name="Fartmann B."/>
            <person name="Fischer H.-P."/>
            <person name="Ge Z."/>
            <person name="Hoerster A."/>
            <person name="Holland R."/>
            <person name="Klein K."/>
            <person name="Koenig J."/>
            <person name="Macko L."/>
            <person name="Mendz G.L."/>
            <person name="Nyakatura G."/>
            <person name="Schauer D.B."/>
            <person name="Shen Z."/>
            <person name="Weber J."/>
            <person name="Frosch M."/>
            <person name="Fox J.G."/>
        </authorList>
    </citation>
    <scope>NUCLEOTIDE SEQUENCE [LARGE SCALE GENOMIC DNA]</scope>
    <source>
        <strain evidence="5">ATCC 51449 / 3B1</strain>
    </source>
</reference>
<evidence type="ECO:0000313" key="4">
    <source>
        <dbReference type="EMBL" id="AAP76822.1"/>
    </source>
</evidence>
<accession>Q7VJL8</accession>
<dbReference type="HOGENOM" id="CLU_056887_4_1_7"/>
<comment type="subcellular location">
    <subcellularLocation>
        <location evidence="3">Cytoplasm</location>
    </subcellularLocation>
</comment>
<dbReference type="InterPro" id="IPR016193">
    <property type="entry name" value="Cytidine_deaminase-like"/>
</dbReference>
<evidence type="ECO:0000313" key="5">
    <source>
        <dbReference type="Proteomes" id="UP000002495"/>
    </source>
</evidence>
<dbReference type="eggNOG" id="COG1526">
    <property type="taxonomic scope" value="Bacteria"/>
</dbReference>
<dbReference type="GO" id="GO:0016783">
    <property type="term" value="F:sulfurtransferase activity"/>
    <property type="evidence" value="ECO:0007669"/>
    <property type="project" value="InterPro"/>
</dbReference>
<dbReference type="PANTHER" id="PTHR30592:SF1">
    <property type="entry name" value="SULFUR CARRIER PROTEIN FDHD"/>
    <property type="match status" value="1"/>
</dbReference>
<gene>
    <name evidence="3 4" type="primary">fdhD</name>
    <name evidence="4" type="ordered locus">HH_0225</name>
</gene>
<sequence length="259" mass="28770">MSDFVHQMRMVRLFRDESLQVCEDNIIEEQRIAFYLNGTKLLSVMSLPFSQDAHLVGFLMNEGVLESVDDIISLEIAPDGLSVHMNAHIKEDRLNHLHKEKTLTTGCCVGVSANFDGEIIQKFIASNMRVDTRTIFKLLDEFNQPSALFERTGCVHKAMLVCEETLVSEDIGRHNAIDKVIGRARLASLDMSEAILIVSGRLSMEMVIKAAMSDIPIVISRSATTYLGIKSAQVLGVTLVGFARGDTLNIYTHPSRITS</sequence>